<dbReference type="PANTHER" id="PTHR38772:SF1">
    <property type="entry name" value="NUCLEOID-ASSOCIATED PROTEIN YEJK"/>
    <property type="match status" value="1"/>
</dbReference>
<protein>
    <submittedName>
        <fullName evidence="4">Nucleoid-associated protein</fullName>
    </submittedName>
</protein>
<gene>
    <name evidence="4" type="ORF">O1D97_11785</name>
</gene>
<comment type="subcellular location">
    <subcellularLocation>
        <location evidence="1">Cytoplasm</location>
        <location evidence="1">Nucleoid</location>
    </subcellularLocation>
</comment>
<evidence type="ECO:0000313" key="5">
    <source>
        <dbReference type="Proteomes" id="UP001149719"/>
    </source>
</evidence>
<evidence type="ECO:0000256" key="3">
    <source>
        <dbReference type="ARBA" id="ARBA00022490"/>
    </source>
</evidence>
<dbReference type="EMBL" id="JAPUBN010000017">
    <property type="protein sequence ID" value="MCZ2722290.1"/>
    <property type="molecule type" value="Genomic_DNA"/>
</dbReference>
<evidence type="ECO:0000256" key="1">
    <source>
        <dbReference type="ARBA" id="ARBA00004453"/>
    </source>
</evidence>
<evidence type="ECO:0000313" key="4">
    <source>
        <dbReference type="EMBL" id="MCZ2722290.1"/>
    </source>
</evidence>
<dbReference type="Proteomes" id="UP001149719">
    <property type="component" value="Unassembled WGS sequence"/>
</dbReference>
<comment type="caution">
    <text evidence="4">The sequence shown here is derived from an EMBL/GenBank/DDBJ whole genome shotgun (WGS) entry which is preliminary data.</text>
</comment>
<comment type="similarity">
    <text evidence="2">Belongs to the YejK family.</text>
</comment>
<reference evidence="4" key="1">
    <citation type="submission" date="2022-12" db="EMBL/GenBank/DDBJ databases">
        <title>Marinomonas 15G1-11 sp. nov, isolated from marine algae.</title>
        <authorList>
            <person name="Butt M."/>
            <person name="Choi D.G."/>
            <person name="Kim J.M."/>
            <person name="Lee J.K."/>
            <person name="Baek J.H."/>
            <person name="Jeon C.O."/>
        </authorList>
    </citation>
    <scope>NUCLEOTIDE SEQUENCE</scope>
    <source>
        <strain evidence="4">15G1-11</strain>
    </source>
</reference>
<organism evidence="4 5">
    <name type="scientific">Marinomonas phaeophyticola</name>
    <dbReference type="NCBI Taxonomy" id="3004091"/>
    <lineage>
        <taxon>Bacteria</taxon>
        <taxon>Pseudomonadati</taxon>
        <taxon>Pseudomonadota</taxon>
        <taxon>Gammaproteobacteria</taxon>
        <taxon>Oceanospirillales</taxon>
        <taxon>Oceanospirillaceae</taxon>
        <taxon>Marinomonas</taxon>
    </lineage>
</organism>
<dbReference type="Pfam" id="PF04245">
    <property type="entry name" value="NA37"/>
    <property type="match status" value="1"/>
</dbReference>
<proteinExistence type="inferred from homology"/>
<evidence type="ECO:0000256" key="2">
    <source>
        <dbReference type="ARBA" id="ARBA00009035"/>
    </source>
</evidence>
<sequence>MSIANLIVHEVQKNIGSTKAVLVARPTENAVDEQAEKLAEQIGNLFNRSGMNTGQFSNPEGSETGAKLPGLLTQFYGNDGFNDFAAFSKACASDFVTCIGEVEDAEGGLLWFNHYELHDTHFLFIALLKRKHGMVLNADLSLSQIEQIELEKLHMAMRINLTAWAERDESRYISFRFGRAAKVESDYFTRFIGCDEPKVTSKETRKLVDVTSAYCDVKKLSVPKANELKRVVAEHCLEKAEENERIDLVQIAKEVEERFSPDEAGLFMEIAESESFALDRDMFVEKAALKKLTRYSGSTRALTLSFDSSLLGNEIRFDEETNSLIISDLPKTLLKQLKK</sequence>
<dbReference type="InterPro" id="IPR007358">
    <property type="entry name" value="Nucleoid_associated_NdpA"/>
</dbReference>
<accession>A0ABT4JV63</accession>
<keyword evidence="5" id="KW-1185">Reference proteome</keyword>
<name>A0ABT4JV63_9GAMM</name>
<keyword evidence="3" id="KW-0963">Cytoplasm</keyword>
<dbReference type="RefSeq" id="WP_269125812.1">
    <property type="nucleotide sequence ID" value="NZ_JAPUBN010000017.1"/>
</dbReference>
<dbReference type="PANTHER" id="PTHR38772">
    <property type="match status" value="1"/>
</dbReference>